<accession>A0ACC0X6V7</accession>
<dbReference type="EMBL" id="CM047749">
    <property type="protein sequence ID" value="KAJ0011287.1"/>
    <property type="molecule type" value="Genomic_DNA"/>
</dbReference>
<dbReference type="Proteomes" id="UP001163603">
    <property type="component" value="Chromosome 14"/>
</dbReference>
<name>A0ACC0X6V7_9ROSI</name>
<comment type="caution">
    <text evidence="1">The sequence shown here is derived from an EMBL/GenBank/DDBJ whole genome shotgun (WGS) entry which is preliminary data.</text>
</comment>
<reference evidence="2" key="1">
    <citation type="journal article" date="2023" name="G3 (Bethesda)">
        <title>Genome assembly and association tests identify interacting loci associated with vigor, precocity, and sex in interspecific pistachio rootstocks.</title>
        <authorList>
            <person name="Palmer W."/>
            <person name="Jacygrad E."/>
            <person name="Sagayaradj S."/>
            <person name="Cavanaugh K."/>
            <person name="Han R."/>
            <person name="Bertier L."/>
            <person name="Beede B."/>
            <person name="Kafkas S."/>
            <person name="Golino D."/>
            <person name="Preece J."/>
            <person name="Michelmore R."/>
        </authorList>
    </citation>
    <scope>NUCLEOTIDE SEQUENCE [LARGE SCALE GENOMIC DNA]</scope>
</reference>
<proteinExistence type="predicted"/>
<gene>
    <name evidence="1" type="ORF">Pint_34213</name>
</gene>
<sequence>MDFSLKKSFKSNASSYKHMRKISAAGPDSNSSSHEEFSILLDQGLSDRHPDVVIRMDGDDSATDDVNSSGYEVWQEDQDRQHSSCNRNKINNYNKNVKGESFEGMSQRGEDPSRLIGQFLNKQKTQDEIALDMDLEMEGLEQMNNINQDQARDLRVSFGPNTVDRESVRRRYKDSPEGDPNTISQKEQQGYYNYSPGELRKEEVLRCTANASFNKRNISFQKNPSLLVKIKTRSRLQDPPQEEIELISQRSGQLKSGMLQKIGPDDDEDPLWSEDLPEEYTKANLSAITLLQWVSLFIIVALLICSLSIPYLKKKTVWNLELWKWELMVLVLICGRLLSGWGIRIVVFFIERNFFLRKRLLYFVYGVRKPVQNCLWLGLVLIAWDRLFDRKVDRETESQFLEFITKILVCLLIGTLFWLVKTLMVKVLASSFHVSTYFDRIQESLFNQYVIETLSGPPLIGIQRVEEDAERTAAEVHKLQNAGAVLPPDLRDDALGKSGRVIGRSSRHTKSGKLSGALSKKSVADVGITIYHLHKLNHKNISAWNMKRLVNMVRHGSLSTLDEQILGTTANEDESTKEIRSEFEAKIAARKIFLNVARPGSRHIYLEDLMRFMQEEEALKTMSLFEGAAENKRISKSSLKHWVVNSFRERRALALTLNDAKTAVNKLHRVVNIIVGAIILVIWLVILQIATSKFLLFVSSQLVLVAFVFGNTCKTVFEALVFLFIIHPFDVGDRCEVDGVQMIVEEMNILTTVFLRHDNLKIVYPNSTLSQKSINNFYRSPDMVEVIDFCIHITTPMEKIAMMKQRIMSYVDGKKEHWCSSPTIILKDVVELNSLSMQVWLTHKMNHQNITEKWTRRSLFMEELVQMFKELDMQYRLYPLNINIHSAPAMITSERMPSTWTSATSPTSAPY</sequence>
<keyword evidence="2" id="KW-1185">Reference proteome</keyword>
<evidence type="ECO:0000313" key="1">
    <source>
        <dbReference type="EMBL" id="KAJ0011287.1"/>
    </source>
</evidence>
<evidence type="ECO:0000313" key="2">
    <source>
        <dbReference type="Proteomes" id="UP001163603"/>
    </source>
</evidence>
<organism evidence="1 2">
    <name type="scientific">Pistacia integerrima</name>
    <dbReference type="NCBI Taxonomy" id="434235"/>
    <lineage>
        <taxon>Eukaryota</taxon>
        <taxon>Viridiplantae</taxon>
        <taxon>Streptophyta</taxon>
        <taxon>Embryophyta</taxon>
        <taxon>Tracheophyta</taxon>
        <taxon>Spermatophyta</taxon>
        <taxon>Magnoliopsida</taxon>
        <taxon>eudicotyledons</taxon>
        <taxon>Gunneridae</taxon>
        <taxon>Pentapetalae</taxon>
        <taxon>rosids</taxon>
        <taxon>malvids</taxon>
        <taxon>Sapindales</taxon>
        <taxon>Anacardiaceae</taxon>
        <taxon>Pistacia</taxon>
    </lineage>
</organism>
<protein>
    <submittedName>
        <fullName evidence="1">Uncharacterized protein</fullName>
    </submittedName>
</protein>